<organism evidence="1 2">
    <name type="scientific">Obba rivulosa</name>
    <dbReference type="NCBI Taxonomy" id="1052685"/>
    <lineage>
        <taxon>Eukaryota</taxon>
        <taxon>Fungi</taxon>
        <taxon>Dikarya</taxon>
        <taxon>Basidiomycota</taxon>
        <taxon>Agaricomycotina</taxon>
        <taxon>Agaricomycetes</taxon>
        <taxon>Polyporales</taxon>
        <taxon>Gelatoporiaceae</taxon>
        <taxon>Obba</taxon>
    </lineage>
</organism>
<accession>A0A8E2AZE5</accession>
<gene>
    <name evidence="1" type="ORF">OBBRIDRAFT_794347</name>
</gene>
<keyword evidence="2" id="KW-1185">Reference proteome</keyword>
<dbReference type="Proteomes" id="UP000250043">
    <property type="component" value="Unassembled WGS sequence"/>
</dbReference>
<name>A0A8E2AZE5_9APHY</name>
<evidence type="ECO:0000313" key="1">
    <source>
        <dbReference type="EMBL" id="OCH89392.1"/>
    </source>
</evidence>
<proteinExistence type="predicted"/>
<sequence>MGFDEWFSVLELFPHLTRLSIKGLILRDVLGALAGCRRNDRRQPPCPKLSLLIVNLVYPDNEVLLLRECLSICASYHATIDSLVLKIPSRFELPPNQWLAPNVLRDIDSMVRAFKWMHADDGDKYEDDGDLPDIDDMSSVV</sequence>
<reference evidence="1 2" key="1">
    <citation type="submission" date="2016-07" db="EMBL/GenBank/DDBJ databases">
        <title>Draft genome of the white-rot fungus Obba rivulosa 3A-2.</title>
        <authorList>
            <consortium name="DOE Joint Genome Institute"/>
            <person name="Miettinen O."/>
            <person name="Riley R."/>
            <person name="Acob R."/>
            <person name="Barry K."/>
            <person name="Cullen D."/>
            <person name="De Vries R."/>
            <person name="Hainaut M."/>
            <person name="Hatakka A."/>
            <person name="Henrissat B."/>
            <person name="Hilden K."/>
            <person name="Kuo R."/>
            <person name="Labutti K."/>
            <person name="Lipzen A."/>
            <person name="Makela M.R."/>
            <person name="Sandor L."/>
            <person name="Spatafora J.W."/>
            <person name="Grigoriev I.V."/>
            <person name="Hibbett D.S."/>
        </authorList>
    </citation>
    <scope>NUCLEOTIDE SEQUENCE [LARGE SCALE GENOMIC DNA]</scope>
    <source>
        <strain evidence="1 2">3A-2</strain>
    </source>
</reference>
<evidence type="ECO:0000313" key="2">
    <source>
        <dbReference type="Proteomes" id="UP000250043"/>
    </source>
</evidence>
<dbReference type="AlphaFoldDB" id="A0A8E2AZE5"/>
<dbReference type="EMBL" id="KV722428">
    <property type="protein sequence ID" value="OCH89392.1"/>
    <property type="molecule type" value="Genomic_DNA"/>
</dbReference>
<protein>
    <submittedName>
        <fullName evidence="1">Uncharacterized protein</fullName>
    </submittedName>
</protein>
<dbReference type="OrthoDB" id="10603867at2759"/>